<organism evidence="1 2">
    <name type="scientific">Rattus norvegicus</name>
    <name type="common">Rat</name>
    <dbReference type="NCBI Taxonomy" id="10116"/>
    <lineage>
        <taxon>Eukaryota</taxon>
        <taxon>Metazoa</taxon>
        <taxon>Chordata</taxon>
        <taxon>Craniata</taxon>
        <taxon>Vertebrata</taxon>
        <taxon>Euteleostomi</taxon>
        <taxon>Mammalia</taxon>
        <taxon>Eutheria</taxon>
        <taxon>Euarchontoglires</taxon>
        <taxon>Glires</taxon>
        <taxon>Rodentia</taxon>
        <taxon>Myomorpha</taxon>
        <taxon>Muroidea</taxon>
        <taxon>Muridae</taxon>
        <taxon>Murinae</taxon>
        <taxon>Rattus</taxon>
    </lineage>
</organism>
<evidence type="ECO:0000313" key="2">
    <source>
        <dbReference type="Proteomes" id="UP000234681"/>
    </source>
</evidence>
<evidence type="ECO:0000313" key="1">
    <source>
        <dbReference type="EMBL" id="EDM15599.1"/>
    </source>
</evidence>
<protein>
    <submittedName>
        <fullName evidence="1">RCG60193</fullName>
    </submittedName>
</protein>
<dbReference type="Proteomes" id="UP000234681">
    <property type="component" value="Chromosome 7"/>
</dbReference>
<name>A6HTC3_RAT</name>
<reference evidence="1 2" key="1">
    <citation type="submission" date="2005-09" db="EMBL/GenBank/DDBJ databases">
        <authorList>
            <person name="Mural R.J."/>
            <person name="Li P.W."/>
            <person name="Adams M.D."/>
            <person name="Amanatides P.G."/>
            <person name="Baden-Tillson H."/>
            <person name="Barnstead M."/>
            <person name="Chin S.H."/>
            <person name="Dew I."/>
            <person name="Evans C.A."/>
            <person name="Ferriera S."/>
            <person name="Flanigan M."/>
            <person name="Fosler C."/>
            <person name="Glodek A."/>
            <person name="Gu Z."/>
            <person name="Holt R.A."/>
            <person name="Jennings D."/>
            <person name="Kraft C.L."/>
            <person name="Lu F."/>
            <person name="Nguyen T."/>
            <person name="Nusskern D.R."/>
            <person name="Pfannkoch C.M."/>
            <person name="Sitter C."/>
            <person name="Sutton G.G."/>
            <person name="Venter J.C."/>
            <person name="Wang Z."/>
            <person name="Woodage T."/>
            <person name="Zheng X.H."/>
            <person name="Zhong F."/>
        </authorList>
    </citation>
    <scope>NUCLEOTIDE SEQUENCE [LARGE SCALE GENOMIC DNA]</scope>
    <source>
        <strain>BN</strain>
        <strain evidence="2">Sprague-Dawley</strain>
    </source>
</reference>
<accession>A6HTC3</accession>
<sequence length="40" mass="4517">MIRNVNRTPACLPLHLIVSALIQELVTSPERHLMEHPEGT</sequence>
<dbReference type="EMBL" id="CH473950">
    <property type="protein sequence ID" value="EDM15599.1"/>
    <property type="molecule type" value="Genomic_DNA"/>
</dbReference>
<gene>
    <name evidence="1" type="ORF">rCG_60193</name>
</gene>
<dbReference type="AlphaFoldDB" id="A6HTC3"/>
<proteinExistence type="predicted"/>